<dbReference type="InterPro" id="IPR002589">
    <property type="entry name" value="Macro_dom"/>
</dbReference>
<dbReference type="KEGG" id="cmm:NC80_01630"/>
<accession>A0A097KH68</accession>
<dbReference type="InterPro" id="IPR043472">
    <property type="entry name" value="Macro_dom-like"/>
</dbReference>
<keyword evidence="1" id="KW-0472">Membrane</keyword>
<evidence type="ECO:0000256" key="1">
    <source>
        <dbReference type="SAM" id="Phobius"/>
    </source>
</evidence>
<dbReference type="RefSeq" id="WP_010230171.1">
    <property type="nucleotide sequence ID" value="NZ_CP007217.1"/>
</dbReference>
<evidence type="ECO:0000313" key="3">
    <source>
        <dbReference type="EMBL" id="AJR10414.1"/>
    </source>
</evidence>
<proteinExistence type="predicted"/>
<feature type="transmembrane region" description="Helical" evidence="1">
    <location>
        <begin position="27"/>
        <end position="47"/>
    </location>
</feature>
<dbReference type="KEGG" id="cmg:NC81_01645"/>
<dbReference type="STRING" id="83560.NC80_01630"/>
<dbReference type="AlphaFoldDB" id="A0A097KH68"/>
<dbReference type="KEGG" id="cmx:DNC_01650"/>
<reference evidence="3 4" key="1">
    <citation type="submission" date="2014-02" db="EMBL/GenBank/DDBJ databases">
        <authorList>
            <person name="Chen C."/>
            <person name="Conrad T.A."/>
            <person name="Zhou Z."/>
            <person name="Lai Z."/>
            <person name="Zhong G."/>
        </authorList>
    </citation>
    <scope>NUCLEOTIDE SEQUENCE [LARGE SCALE GENOMIC DNA]</scope>
    <source>
        <strain evidence="3 4">Nigg3-28</strain>
    </source>
</reference>
<evidence type="ECO:0000259" key="2">
    <source>
        <dbReference type="SMART" id="SM00506"/>
    </source>
</evidence>
<sequence length="374" mass="41219">MCTLISAMRNFLPPDCKLPTLTYKQALITSLASGIILGLAGCLVGILSSITSLIIVSGFILGVSLLIAGILLSQRFCSQDNVLKPEIPEQEIPELEIPEFEIPELELLEPSTPPPSFIPPKPPLLPKLALKNTIKEMLFGWNSIESEKLLPCFLSSDKILLSFNNPSARFRAWNIPGSNTLFITTSGQYASLKLQSNLPSAIANSVQSISCPKGGRGTNDLFSAVITDRCWEESKPSSGLLLPGECSSAPWEDNDVQSPTWNFETQTYNKPTRFIQISAPKASMYSNSPAYCYQLCFKAYLSCFKEAIRHGCHIIQIPLIASFPDFLPGSQHKEKVWIDSTKLALLHAIAIIAHQHRSDNIVIVLTSIPRPIYF</sequence>
<organism evidence="3 4">
    <name type="scientific">Chlamydia muridarum</name>
    <dbReference type="NCBI Taxonomy" id="83560"/>
    <lineage>
        <taxon>Bacteria</taxon>
        <taxon>Pseudomonadati</taxon>
        <taxon>Chlamydiota</taxon>
        <taxon>Chlamydiia</taxon>
        <taxon>Chlamydiales</taxon>
        <taxon>Chlamydiaceae</taxon>
        <taxon>Chlamydia/Chlamydophila group</taxon>
        <taxon>Chlamydia</taxon>
    </lineage>
</organism>
<dbReference type="OMA" id="SAKWENS"/>
<keyword evidence="1" id="KW-1133">Transmembrane helix</keyword>
<dbReference type="SMART" id="SM00506">
    <property type="entry name" value="A1pp"/>
    <property type="match status" value="1"/>
</dbReference>
<dbReference type="GeneID" id="1246371"/>
<feature type="domain" description="Macro" evidence="2">
    <location>
        <begin position="181"/>
        <end position="336"/>
    </location>
</feature>
<dbReference type="Proteomes" id="UP000260363">
    <property type="component" value="Chromosome"/>
</dbReference>
<gene>
    <name evidence="3" type="ORF">BD36_01765</name>
</gene>
<dbReference type="EMBL" id="CP007217">
    <property type="protein sequence ID" value="AJR10414.1"/>
    <property type="molecule type" value="Genomic_DNA"/>
</dbReference>
<keyword evidence="1" id="KW-0812">Transmembrane</keyword>
<protein>
    <submittedName>
        <fullName evidence="3">Membrane protein</fullName>
    </submittedName>
</protein>
<dbReference type="SUPFAM" id="SSF52949">
    <property type="entry name" value="Macro domain-like"/>
    <property type="match status" value="1"/>
</dbReference>
<feature type="transmembrane region" description="Helical" evidence="1">
    <location>
        <begin position="53"/>
        <end position="72"/>
    </location>
</feature>
<dbReference type="PATRIC" id="fig|83560.10.peg.337"/>
<name>A0A097KH68_CHLMR</name>
<evidence type="ECO:0000313" key="4">
    <source>
        <dbReference type="Proteomes" id="UP000260363"/>
    </source>
</evidence>